<organism evidence="7 8">
    <name type="scientific">Cavia porcellus</name>
    <name type="common">Guinea pig</name>
    <dbReference type="NCBI Taxonomy" id="10141"/>
    <lineage>
        <taxon>Eukaryota</taxon>
        <taxon>Metazoa</taxon>
        <taxon>Chordata</taxon>
        <taxon>Craniata</taxon>
        <taxon>Vertebrata</taxon>
        <taxon>Euteleostomi</taxon>
        <taxon>Mammalia</taxon>
        <taxon>Eutheria</taxon>
        <taxon>Euarchontoglires</taxon>
        <taxon>Glires</taxon>
        <taxon>Rodentia</taxon>
        <taxon>Hystricomorpha</taxon>
        <taxon>Caviidae</taxon>
        <taxon>Cavia</taxon>
    </lineage>
</organism>
<comment type="subcellular location">
    <subcellularLocation>
        <location evidence="1">Membrane</location>
        <topology evidence="1">Multi-pass membrane protein</topology>
    </subcellularLocation>
</comment>
<dbReference type="GO" id="GO:0071353">
    <property type="term" value="P:cellular response to interleukin-4"/>
    <property type="evidence" value="ECO:0007669"/>
    <property type="project" value="Ensembl"/>
</dbReference>
<feature type="transmembrane region" description="Helical" evidence="5">
    <location>
        <begin position="292"/>
        <end position="321"/>
    </location>
</feature>
<reference evidence="7" key="3">
    <citation type="submission" date="2025-09" db="UniProtKB">
        <authorList>
            <consortium name="Ensembl"/>
        </authorList>
    </citation>
    <scope>IDENTIFICATION</scope>
    <source>
        <strain evidence="7">2N</strain>
    </source>
</reference>
<feature type="transmembrane region" description="Helical" evidence="5">
    <location>
        <begin position="60"/>
        <end position="85"/>
    </location>
</feature>
<dbReference type="RefSeq" id="XP_023417534.1">
    <property type="nucleotide sequence ID" value="XM_023561766.2"/>
</dbReference>
<evidence type="ECO:0000256" key="3">
    <source>
        <dbReference type="ARBA" id="ARBA00022989"/>
    </source>
</evidence>
<evidence type="ECO:0000313" key="7">
    <source>
        <dbReference type="Ensembl" id="ENSCPOP00000017408.1"/>
    </source>
</evidence>
<dbReference type="GO" id="GO:0072675">
    <property type="term" value="P:osteoclast fusion"/>
    <property type="evidence" value="ECO:0007669"/>
    <property type="project" value="Ensembl"/>
</dbReference>
<dbReference type="OMA" id="CFKHLRC"/>
<dbReference type="GO" id="GO:0045657">
    <property type="term" value="P:positive regulation of monocyte differentiation"/>
    <property type="evidence" value="ECO:0007669"/>
    <property type="project" value="Ensembl"/>
</dbReference>
<feature type="transmembrane region" description="Helical" evidence="5">
    <location>
        <begin position="32"/>
        <end position="54"/>
    </location>
</feature>
<dbReference type="GO" id="GO:0036006">
    <property type="term" value="P:cellular response to macrophage colony-stimulating factor stimulus"/>
    <property type="evidence" value="ECO:0007669"/>
    <property type="project" value="Ensembl"/>
</dbReference>
<gene>
    <name evidence="7" type="primary">DCSTAMP</name>
</gene>
<evidence type="ECO:0000259" key="6">
    <source>
        <dbReference type="Pfam" id="PF07782"/>
    </source>
</evidence>
<dbReference type="Bgee" id="ENSCPOG00000022935">
    <property type="expression patterns" value="Expressed in adrenal gland and 1 other cell type or tissue"/>
</dbReference>
<dbReference type="PANTHER" id="PTHR21041">
    <property type="entry name" value="DENDRITIC CELL-SPECIFIC TRANSMEMBRANE PROTEIN"/>
    <property type="match status" value="1"/>
</dbReference>
<dbReference type="GO" id="GO:0043011">
    <property type="term" value="P:myeloid dendritic cell differentiation"/>
    <property type="evidence" value="ECO:0007669"/>
    <property type="project" value="Ensembl"/>
</dbReference>
<evidence type="ECO:0000313" key="8">
    <source>
        <dbReference type="Proteomes" id="UP000005447"/>
    </source>
</evidence>
<evidence type="ECO:0000256" key="1">
    <source>
        <dbReference type="ARBA" id="ARBA00004141"/>
    </source>
</evidence>
<dbReference type="OrthoDB" id="9949280at2759"/>
<accession>H0W363</accession>
<dbReference type="GO" id="GO:0071356">
    <property type="term" value="P:cellular response to tumor necrosis factor"/>
    <property type="evidence" value="ECO:0007669"/>
    <property type="project" value="Ensembl"/>
</dbReference>
<dbReference type="GO" id="GO:0030308">
    <property type="term" value="P:negative regulation of cell growth"/>
    <property type="evidence" value="ECO:0007669"/>
    <property type="project" value="Ensembl"/>
</dbReference>
<dbReference type="AlphaFoldDB" id="H0W363"/>
<proteinExistence type="predicted"/>
<dbReference type="STRING" id="10141.ENSCPOP00000017408"/>
<dbReference type="FunCoup" id="H0W363">
    <property type="interactions" value="55"/>
</dbReference>
<dbReference type="Ensembl" id="ENSCPOT00000023409.2">
    <property type="protein sequence ID" value="ENSCPOP00000017408.1"/>
    <property type="gene ID" value="ENSCPOG00000022935.2"/>
</dbReference>
<keyword evidence="2 5" id="KW-0812">Transmembrane</keyword>
<keyword evidence="4 5" id="KW-0472">Membrane</keyword>
<dbReference type="HOGENOM" id="CLU_046145_0_0_1"/>
<evidence type="ECO:0000256" key="2">
    <source>
        <dbReference type="ARBA" id="ARBA00022692"/>
    </source>
</evidence>
<dbReference type="InParanoid" id="H0W363"/>
<dbReference type="InterPro" id="IPR051856">
    <property type="entry name" value="CSR-E3_Ligase_Protein"/>
</dbReference>
<feature type="domain" description="Dendritic cell-specific transmembrane protein-like" evidence="6">
    <location>
        <begin position="242"/>
        <end position="421"/>
    </location>
</feature>
<dbReference type="GeneTree" id="ENSGT00940000153269"/>
<evidence type="ECO:0000256" key="4">
    <source>
        <dbReference type="ARBA" id="ARBA00023136"/>
    </source>
</evidence>
<dbReference type="VEuPathDB" id="HostDB:ENSCPOG00000022935"/>
<sequence length="470" mass="53202">MGVWTSGTNTLLHLWEIYVLPRSPGWAGFIQHVGVCGLMALISASLLSVAFYWFLPLSAVVPACWVVTWALLCCSKRARCFLLLLFLSCGLREGKKALIAAGTGMAIFGHIENIFHNFKGLLDSMTCNLRAKSFSIHFPLLKNYIEAIRWIYGLSTPPNLFDDLISWNQTLEVSLSSSSHAVEAQLNDTRGEVLGVLQHTVTMMETVSSLGRKLLTCAGLLLLLLGTGLFLKRVLGPRGWKYENVYITRHFVQFDEEQRRGQRPCVLPLNRKERSTYAVVPSLRLTPRDRRALGLFLLPVLAHLCMWVLFAAVDCLLYWLLCSVGGQLRSLPGLEVHLQLHGENQGTQDIIHDSSFNISIFEPSCMPRPKLLLAKTWAPLGVILVVLVLLGLLSSILMQLKILVTTSFYPSVERERTRYLHAKLLKRRSKQPPEEAKRKQNRYFTEVHFWLPALEVIRRKHRDVAPEHSL</sequence>
<name>H0W363_CAVPO</name>
<dbReference type="GO" id="GO:0005789">
    <property type="term" value="C:endoplasmic reticulum membrane"/>
    <property type="evidence" value="ECO:0007669"/>
    <property type="project" value="Ensembl"/>
</dbReference>
<evidence type="ECO:0000256" key="5">
    <source>
        <dbReference type="SAM" id="Phobius"/>
    </source>
</evidence>
<dbReference type="GO" id="GO:0034241">
    <property type="term" value="P:positive regulation of macrophage fusion"/>
    <property type="evidence" value="ECO:0007669"/>
    <property type="project" value="Ensembl"/>
</dbReference>
<keyword evidence="3 5" id="KW-1133">Transmembrane helix</keyword>
<dbReference type="GO" id="GO:0009986">
    <property type="term" value="C:cell surface"/>
    <property type="evidence" value="ECO:0007669"/>
    <property type="project" value="Ensembl"/>
</dbReference>
<feature type="transmembrane region" description="Helical" evidence="5">
    <location>
        <begin position="213"/>
        <end position="231"/>
    </location>
</feature>
<reference evidence="8" key="1">
    <citation type="journal article" date="2011" name="Nature">
        <title>A high-resolution map of human evolutionary constraint using 29 mammals.</title>
        <authorList>
            <person name="Lindblad-Toh K."/>
            <person name="Garber M."/>
            <person name="Zuk O."/>
            <person name="Lin M.F."/>
            <person name="Parker B.J."/>
            <person name="Washietl S."/>
            <person name="Kheradpour P."/>
            <person name="Ernst J."/>
            <person name="Jordan G."/>
            <person name="Mauceli E."/>
            <person name="Ward L.D."/>
            <person name="Lowe C.B."/>
            <person name="Holloway A.K."/>
            <person name="Clamp M."/>
            <person name="Gnerre S."/>
            <person name="Alfoldi J."/>
            <person name="Beal K."/>
            <person name="Chang J."/>
            <person name="Clawson H."/>
            <person name="Cuff J."/>
            <person name="Di Palma F."/>
            <person name="Fitzgerald S."/>
            <person name="Flicek P."/>
            <person name="Guttman M."/>
            <person name="Hubisz M.J."/>
            <person name="Jaffe D.B."/>
            <person name="Jungreis I."/>
            <person name="Kent W.J."/>
            <person name="Kostka D."/>
            <person name="Lara M."/>
            <person name="Martins A.L."/>
            <person name="Massingham T."/>
            <person name="Moltke I."/>
            <person name="Raney B.J."/>
            <person name="Rasmussen M.D."/>
            <person name="Robinson J."/>
            <person name="Stark A."/>
            <person name="Vilella A.J."/>
            <person name="Wen J."/>
            <person name="Xie X."/>
            <person name="Zody M.C."/>
            <person name="Baldwin J."/>
            <person name="Bloom T."/>
            <person name="Chin C.W."/>
            <person name="Heiman D."/>
            <person name="Nicol R."/>
            <person name="Nusbaum C."/>
            <person name="Young S."/>
            <person name="Wilkinson J."/>
            <person name="Worley K.C."/>
            <person name="Kovar C.L."/>
            <person name="Muzny D.M."/>
            <person name="Gibbs R.A."/>
            <person name="Cree A."/>
            <person name="Dihn H.H."/>
            <person name="Fowler G."/>
            <person name="Jhangiani S."/>
            <person name="Joshi V."/>
            <person name="Lee S."/>
            <person name="Lewis L.R."/>
            <person name="Nazareth L.V."/>
            <person name="Okwuonu G."/>
            <person name="Santibanez J."/>
            <person name="Warren W.C."/>
            <person name="Mardis E.R."/>
            <person name="Weinstock G.M."/>
            <person name="Wilson R.K."/>
            <person name="Delehaunty K."/>
            <person name="Dooling D."/>
            <person name="Fronik C."/>
            <person name="Fulton L."/>
            <person name="Fulton B."/>
            <person name="Graves T."/>
            <person name="Minx P."/>
            <person name="Sodergren E."/>
            <person name="Birney E."/>
            <person name="Margulies E.H."/>
            <person name="Herrero J."/>
            <person name="Green E.D."/>
            <person name="Haussler D."/>
            <person name="Siepel A."/>
            <person name="Goldman N."/>
            <person name="Pollard K.S."/>
            <person name="Pedersen J.S."/>
            <person name="Lander E.S."/>
            <person name="Kellis M."/>
        </authorList>
    </citation>
    <scope>NUCLEOTIDE SEQUENCE [LARGE SCALE GENOMIC DNA]</scope>
    <source>
        <strain evidence="8">2N</strain>
    </source>
</reference>
<dbReference type="PANTHER" id="PTHR21041:SF2">
    <property type="entry name" value="DENDRITIC CELL-SPECIFIC TRANSMEMBRANE PROTEIN"/>
    <property type="match status" value="1"/>
</dbReference>
<dbReference type="Pfam" id="PF07782">
    <property type="entry name" value="DC_STAMP"/>
    <property type="match status" value="1"/>
</dbReference>
<dbReference type="eggNOG" id="ENOG502QWDQ">
    <property type="taxonomic scope" value="Eukaryota"/>
</dbReference>
<feature type="transmembrane region" description="Helical" evidence="5">
    <location>
        <begin position="377"/>
        <end position="398"/>
    </location>
</feature>
<dbReference type="GO" id="GO:0061025">
    <property type="term" value="P:membrane fusion"/>
    <property type="evidence" value="ECO:0007669"/>
    <property type="project" value="Ensembl"/>
</dbReference>
<dbReference type="GO" id="GO:0045780">
    <property type="term" value="P:positive regulation of bone resorption"/>
    <property type="evidence" value="ECO:0007669"/>
    <property type="project" value="Ensembl"/>
</dbReference>
<dbReference type="GO" id="GO:0010008">
    <property type="term" value="C:endosome membrane"/>
    <property type="evidence" value="ECO:0007669"/>
    <property type="project" value="Ensembl"/>
</dbReference>
<dbReference type="EMBL" id="AAKN02000054">
    <property type="status" value="NOT_ANNOTATED_CDS"/>
    <property type="molecule type" value="Genomic_DNA"/>
</dbReference>
<dbReference type="InterPro" id="IPR012858">
    <property type="entry name" value="DC_STAMP-like"/>
</dbReference>
<protein>
    <submittedName>
        <fullName evidence="7">Dendrocyte expressed seven transmembrane protein</fullName>
    </submittedName>
</protein>
<dbReference type="Proteomes" id="UP000005447">
    <property type="component" value="Unassembled WGS sequence"/>
</dbReference>
<reference evidence="7" key="2">
    <citation type="submission" date="2025-08" db="UniProtKB">
        <authorList>
            <consortium name="Ensembl"/>
        </authorList>
    </citation>
    <scope>IDENTIFICATION</scope>
    <source>
        <strain evidence="7">2N</strain>
    </source>
</reference>
<dbReference type="GeneID" id="100718078"/>
<keyword evidence="8" id="KW-1185">Reference proteome</keyword>